<dbReference type="GO" id="GO:0005829">
    <property type="term" value="C:cytosol"/>
    <property type="evidence" value="ECO:0007669"/>
    <property type="project" value="TreeGrafter"/>
</dbReference>
<dbReference type="InterPro" id="IPR036554">
    <property type="entry name" value="GHMP_kinase_C_sf"/>
</dbReference>
<feature type="binding site" evidence="11">
    <location>
        <position position="127"/>
    </location>
    <ligand>
        <name>Mg(2+)</name>
        <dbReference type="ChEBI" id="CHEBI:18420"/>
    </ligand>
</feature>
<evidence type="ECO:0000256" key="7">
    <source>
        <dbReference type="ARBA" id="ARBA00022840"/>
    </source>
</evidence>
<feature type="domain" description="GHMP kinase C-terminal" evidence="14">
    <location>
        <begin position="283"/>
        <end position="363"/>
    </location>
</feature>
<dbReference type="UniPathway" id="UPA00214"/>
<proteinExistence type="inferred from homology"/>
<dbReference type="InterPro" id="IPR013750">
    <property type="entry name" value="GHMP_kinase_C_dom"/>
</dbReference>
<comment type="similarity">
    <text evidence="1 11">Belongs to the GHMP kinase family. GalK subfamily.</text>
</comment>
<feature type="site" description="Transition state stabilizer" evidence="11">
    <location>
        <position position="27"/>
    </location>
</feature>
<dbReference type="InterPro" id="IPR006204">
    <property type="entry name" value="GHMP_kinase_N_dom"/>
</dbReference>
<feature type="binding site" evidence="11">
    <location>
        <position position="221"/>
    </location>
    <ligand>
        <name>substrate</name>
    </ligand>
</feature>
<evidence type="ECO:0000313" key="17">
    <source>
        <dbReference type="Proteomes" id="UP000219573"/>
    </source>
</evidence>
<dbReference type="GO" id="GO:0005524">
    <property type="term" value="F:ATP binding"/>
    <property type="evidence" value="ECO:0007669"/>
    <property type="project" value="UniProtKB-UniRule"/>
</dbReference>
<dbReference type="InterPro" id="IPR006206">
    <property type="entry name" value="Mevalonate/galactokinase"/>
</dbReference>
<dbReference type="Gene3D" id="3.30.70.890">
    <property type="entry name" value="GHMP kinase, C-terminal domain"/>
    <property type="match status" value="1"/>
</dbReference>
<dbReference type="PROSITE" id="PS00106">
    <property type="entry name" value="GALACTOKINASE"/>
    <property type="match status" value="1"/>
</dbReference>
<keyword evidence="2 11" id="KW-0963">Cytoplasm</keyword>
<dbReference type="InterPro" id="IPR014721">
    <property type="entry name" value="Ribsml_uS5_D2-typ_fold_subgr"/>
</dbReference>
<comment type="subcellular location">
    <subcellularLocation>
        <location evidence="11">Cytoplasm</location>
    </subcellularLocation>
</comment>
<dbReference type="EMBL" id="OBDZ01000014">
    <property type="protein sequence ID" value="SNY30605.1"/>
    <property type="molecule type" value="Genomic_DNA"/>
</dbReference>
<gene>
    <name evidence="11" type="primary">galK</name>
    <name evidence="16" type="ORF">SAMN06265827_11414</name>
</gene>
<organism evidence="16 17">
    <name type="scientific">Orenia metallireducens</name>
    <dbReference type="NCBI Taxonomy" id="1413210"/>
    <lineage>
        <taxon>Bacteria</taxon>
        <taxon>Bacillati</taxon>
        <taxon>Bacillota</taxon>
        <taxon>Clostridia</taxon>
        <taxon>Halanaerobiales</taxon>
        <taxon>Halobacteroidaceae</taxon>
        <taxon>Orenia</taxon>
    </lineage>
</organism>
<dbReference type="InterPro" id="IPR020568">
    <property type="entry name" value="Ribosomal_Su5_D2-typ_SF"/>
</dbReference>
<keyword evidence="5 11" id="KW-0547">Nucleotide-binding</keyword>
<evidence type="ECO:0000256" key="8">
    <source>
        <dbReference type="ARBA" id="ARBA00022842"/>
    </source>
</evidence>
<sequence>MEGLKKIFIDYFGDNGSPIKYVKAPGRVNLIGEHTDYNDGFVLPIAIDRDISIVAQKREDKEVKIYSLDYKTEGSFSLDNIQYSEEENWINYLQGVAQMILDEGYQLQGMNLVLTGTIPQGAGLSSSAALEVATALAFQVLSGFELDRVEIAKLCQKAENKFVGVNCGIMDQFISALGQQDNALFVDCRSHEYKLVPIDTSEIKIVIANTNVEHSLVDSAYNQRLRECAKAVDYFNNVLDREIQALRDVDIKEFEEYKNGLEEVIKKRAEHVIYENKRVQDTIEAFAQDDLNKVGELMIKSHESLRDLYEVSCKELDIIVDLALGVEGVLGARMTGAGFGGCVVSLVKKDAVAEFKERVAKNYQEKTGIETDIYICNIEDGAHEVISV</sequence>
<keyword evidence="7 11" id="KW-0067">ATP-binding</keyword>
<dbReference type="GO" id="GO:0004335">
    <property type="term" value="F:galactokinase activity"/>
    <property type="evidence" value="ECO:0007669"/>
    <property type="project" value="UniProtKB-UniRule"/>
</dbReference>
<feature type="binding site" evidence="11">
    <location>
        <position position="67"/>
    </location>
    <ligand>
        <name>ATP</name>
        <dbReference type="ChEBI" id="CHEBI:30616"/>
    </ligand>
</feature>
<evidence type="ECO:0000256" key="2">
    <source>
        <dbReference type="ARBA" id="ARBA00022490"/>
    </source>
</evidence>
<dbReference type="InterPro" id="IPR006203">
    <property type="entry name" value="GHMP_knse_ATP-bd_CS"/>
</dbReference>
<dbReference type="Pfam" id="PF10509">
    <property type="entry name" value="GalKase_gal_bdg"/>
    <property type="match status" value="1"/>
</dbReference>
<dbReference type="RefSeq" id="WP_097018014.1">
    <property type="nucleotide sequence ID" value="NZ_OBDZ01000014.1"/>
</dbReference>
<feature type="active site" description="Proton acceptor" evidence="11">
    <location>
        <position position="171"/>
    </location>
</feature>
<dbReference type="GO" id="GO:0000287">
    <property type="term" value="F:magnesium ion binding"/>
    <property type="evidence" value="ECO:0007669"/>
    <property type="project" value="UniProtKB-UniRule"/>
</dbReference>
<evidence type="ECO:0000256" key="6">
    <source>
        <dbReference type="ARBA" id="ARBA00022777"/>
    </source>
</evidence>
<evidence type="ECO:0000256" key="10">
    <source>
        <dbReference type="ARBA" id="ARBA00023277"/>
    </source>
</evidence>
<dbReference type="PRINTS" id="PR00959">
    <property type="entry name" value="MEVGALKINASE"/>
</dbReference>
<evidence type="ECO:0000256" key="11">
    <source>
        <dbReference type="HAMAP-Rule" id="MF_00246"/>
    </source>
</evidence>
<feature type="domain" description="GHMP kinase N-terminal" evidence="13">
    <location>
        <begin position="91"/>
        <end position="178"/>
    </location>
</feature>
<dbReference type="NCBIfam" id="NF003705">
    <property type="entry name" value="PRK05322.1"/>
    <property type="match status" value="1"/>
</dbReference>
<dbReference type="FunFam" id="3.30.70.890:FF:000001">
    <property type="entry name" value="Galactokinase"/>
    <property type="match status" value="1"/>
</dbReference>
<dbReference type="Proteomes" id="UP000219573">
    <property type="component" value="Unassembled WGS sequence"/>
</dbReference>
<dbReference type="SUPFAM" id="SSF54211">
    <property type="entry name" value="Ribosomal protein S5 domain 2-like"/>
    <property type="match status" value="1"/>
</dbReference>
<dbReference type="InterPro" id="IPR019741">
    <property type="entry name" value="Galactokinase_CS"/>
</dbReference>
<feature type="binding site" evidence="11">
    <location>
        <position position="159"/>
    </location>
    <ligand>
        <name>Mg(2+)</name>
        <dbReference type="ChEBI" id="CHEBI:18420"/>
    </ligand>
</feature>
<evidence type="ECO:0000256" key="4">
    <source>
        <dbReference type="ARBA" id="ARBA00022723"/>
    </source>
</evidence>
<dbReference type="FunFam" id="3.30.230.10:FF:000017">
    <property type="entry name" value="Galactokinase"/>
    <property type="match status" value="1"/>
</dbReference>
<dbReference type="EC" id="2.7.1.6" evidence="11 12"/>
<dbReference type="PROSITE" id="PS00627">
    <property type="entry name" value="GHMP_KINASES_ATP"/>
    <property type="match status" value="1"/>
</dbReference>
<dbReference type="Gene3D" id="3.30.230.10">
    <property type="match status" value="1"/>
</dbReference>
<evidence type="ECO:0000259" key="14">
    <source>
        <dbReference type="Pfam" id="PF08544"/>
    </source>
</evidence>
<evidence type="ECO:0000256" key="3">
    <source>
        <dbReference type="ARBA" id="ARBA00022679"/>
    </source>
</evidence>
<dbReference type="PANTHER" id="PTHR10457">
    <property type="entry name" value="MEVALONATE KINASE/GALACTOKINASE"/>
    <property type="match status" value="1"/>
</dbReference>
<dbReference type="InterPro" id="IPR000705">
    <property type="entry name" value="Galactokinase"/>
</dbReference>
<reference evidence="17" key="1">
    <citation type="submission" date="2017-09" db="EMBL/GenBank/DDBJ databases">
        <authorList>
            <person name="Varghese N."/>
            <person name="Submissions S."/>
        </authorList>
    </citation>
    <scope>NUCLEOTIDE SEQUENCE [LARGE SCALE GENOMIC DNA]</scope>
    <source>
        <strain evidence="17">MSL47</strain>
    </source>
</reference>
<dbReference type="Pfam" id="PF00288">
    <property type="entry name" value="GHMP_kinases_N"/>
    <property type="match status" value="1"/>
</dbReference>
<keyword evidence="3 11" id="KW-0808">Transferase</keyword>
<name>A0A285H4D0_9FIRM</name>
<evidence type="ECO:0000313" key="16">
    <source>
        <dbReference type="EMBL" id="SNY30605.1"/>
    </source>
</evidence>
<dbReference type="PIRSF" id="PIRSF000530">
    <property type="entry name" value="Galactokinase"/>
    <property type="match status" value="1"/>
</dbReference>
<comment type="function">
    <text evidence="11">Catalyzes the transfer of the gamma-phosphate of ATP to D-galactose to form alpha-D-galactose-1-phosphate (Gal-1-P).</text>
</comment>
<feature type="domain" description="Galactokinase N-terminal" evidence="15">
    <location>
        <begin position="8"/>
        <end position="57"/>
    </location>
</feature>
<comment type="pathway">
    <text evidence="11">Carbohydrate metabolism; galactose metabolism.</text>
</comment>
<keyword evidence="8 11" id="KW-0460">Magnesium</keyword>
<keyword evidence="17" id="KW-1185">Reference proteome</keyword>
<dbReference type="SUPFAM" id="SSF55060">
    <property type="entry name" value="GHMP Kinase, C-terminal domain"/>
    <property type="match status" value="1"/>
</dbReference>
<dbReference type="InterPro" id="IPR019539">
    <property type="entry name" value="GalKase_N"/>
</dbReference>
<dbReference type="PANTHER" id="PTHR10457:SF7">
    <property type="entry name" value="GALACTOKINASE-RELATED"/>
    <property type="match status" value="1"/>
</dbReference>
<accession>A0A285H4D0</accession>
<protein>
    <recommendedName>
        <fullName evidence="11 12">Galactokinase</fullName>
        <ecNumber evidence="11 12">2.7.1.6</ecNumber>
    </recommendedName>
    <alternativeName>
        <fullName evidence="11">Galactose kinase</fullName>
    </alternativeName>
</protein>
<keyword evidence="4 11" id="KW-0479">Metal-binding</keyword>
<evidence type="ECO:0000256" key="12">
    <source>
        <dbReference type="NCBIfam" id="TIGR00131"/>
    </source>
</evidence>
<feature type="binding site" evidence="11">
    <location>
        <begin position="121"/>
        <end position="127"/>
    </location>
    <ligand>
        <name>ATP</name>
        <dbReference type="ChEBI" id="CHEBI:30616"/>
    </ligand>
</feature>
<dbReference type="OrthoDB" id="250531at2"/>
<comment type="catalytic activity">
    <reaction evidence="11">
        <text>alpha-D-galactose + ATP = alpha-D-galactose 1-phosphate + ADP + H(+)</text>
        <dbReference type="Rhea" id="RHEA:13553"/>
        <dbReference type="ChEBI" id="CHEBI:15378"/>
        <dbReference type="ChEBI" id="CHEBI:28061"/>
        <dbReference type="ChEBI" id="CHEBI:30616"/>
        <dbReference type="ChEBI" id="CHEBI:58336"/>
        <dbReference type="ChEBI" id="CHEBI:456216"/>
        <dbReference type="EC" id="2.7.1.6"/>
    </reaction>
</comment>
<dbReference type="GO" id="GO:0006012">
    <property type="term" value="P:galactose metabolic process"/>
    <property type="evidence" value="ECO:0007669"/>
    <property type="project" value="UniProtKB-UniRule"/>
</dbReference>
<evidence type="ECO:0000259" key="15">
    <source>
        <dbReference type="Pfam" id="PF10509"/>
    </source>
</evidence>
<feature type="binding site" evidence="11">
    <location>
        <begin position="33"/>
        <end position="36"/>
    </location>
    <ligand>
        <name>substrate</name>
    </ligand>
</feature>
<dbReference type="HAMAP" id="MF_00246">
    <property type="entry name" value="Galactokinase"/>
    <property type="match status" value="1"/>
</dbReference>
<evidence type="ECO:0000256" key="9">
    <source>
        <dbReference type="ARBA" id="ARBA00023144"/>
    </source>
</evidence>
<evidence type="ECO:0000259" key="13">
    <source>
        <dbReference type="Pfam" id="PF00288"/>
    </source>
</evidence>
<dbReference type="AlphaFoldDB" id="A0A285H4D0"/>
<keyword evidence="9 11" id="KW-0299">Galactose metabolism</keyword>
<keyword evidence="10 11" id="KW-0119">Carbohydrate metabolism</keyword>
<dbReference type="InterPro" id="IPR022963">
    <property type="entry name" value="Galactokinase_bac"/>
</dbReference>
<dbReference type="Pfam" id="PF08544">
    <property type="entry name" value="GHMP_kinases_C"/>
    <property type="match status" value="1"/>
</dbReference>
<dbReference type="PRINTS" id="PR00473">
    <property type="entry name" value="GALCTOKINASE"/>
</dbReference>
<evidence type="ECO:0000256" key="5">
    <source>
        <dbReference type="ARBA" id="ARBA00022741"/>
    </source>
</evidence>
<dbReference type="NCBIfam" id="TIGR00131">
    <property type="entry name" value="gal_kin"/>
    <property type="match status" value="1"/>
</dbReference>
<evidence type="ECO:0000256" key="1">
    <source>
        <dbReference type="ARBA" id="ARBA00006566"/>
    </source>
</evidence>
<keyword evidence="6 11" id="KW-0418">Kinase</keyword>